<evidence type="ECO:0000259" key="4">
    <source>
        <dbReference type="Pfam" id="PF14088"/>
    </source>
</evidence>
<feature type="region of interest" description="Disordered" evidence="1">
    <location>
        <begin position="678"/>
        <end position="697"/>
    </location>
</feature>
<organism evidence="6 7">
    <name type="scientific">Novilysobacter avium</name>
    <dbReference type="NCBI Taxonomy" id="2781023"/>
    <lineage>
        <taxon>Bacteria</taxon>
        <taxon>Pseudomonadati</taxon>
        <taxon>Pseudomonadota</taxon>
        <taxon>Gammaproteobacteria</taxon>
        <taxon>Lysobacterales</taxon>
        <taxon>Lysobacteraceae</taxon>
        <taxon>Novilysobacter</taxon>
    </lineage>
</organism>
<dbReference type="InterPro" id="IPR025579">
    <property type="entry name" value="DUF4357"/>
</dbReference>
<sequence>MRHTLSAKEQPLAKIFSDEYMFSIPAYQRPYSWGRDQAQELLDDLLGYMRDAGKTLGEIPPYFLGSLVLIKGESSPAAQVVDGQQRLTTLTLLLACIRSVVKDENVRRGITRRIYDQGDIVSATDNHYRLTLRERDMQFFRERVQHEGGIEKLVSGDESLPDSQARLRENARYFMSVLTNLDAPLLVRLVQFIVTRCYLVAVATPDLDSAYRIFGVMNSRGLDLSATDILKAEIIGAVPEAARSGYTEKWEGLESDLGRDSFGELFSHIRMVYRKAKPQGTLLKEFREHVGPSDPRLFVDKVLSPMAQAYREISDADHASTRHAEAINDSLRWLNRLEFKDWMPPALAYFTRHSSNPDALLSFVAGLERLAYSMLVRKAGVNERIERFSRLTAAVEAGDDLEAAGSPLQLPPAEQHEMYSMLEGPLYRTHSARALGLILLRMDALASDGSMTMQHQQVTVEHVLPQQPRPDSVWVKWMPSEQERQGWVHRLGNLALLNRKKNSAANNYDFDRKKQAYFSKGGACAFPLTTQVLQETQWDTAVLQARQAALLKLAEDHWQLAGRARVVAPAVTPDVDSPVFVLGGLNQQIRATGQQVDGQFVVFAGSHARADWVGVDAGYKVLHQDLVENGTLAPAVGESREFLRDTWFSSPSAAAAVVWGRSANGRLSWREEGTGRSYAEWEEGVPAGEHEPEEGDDDAREEVYRRFWDQFLVKANERGTLFQRRNRSSNPWLGVGIGRSGFRFNVAMTRAEARVSCLIHHEDGGTALFDLLHDQRAEIEEAFGAPLEWLGQADRKRSKIRALTDGGWSVDESEWPLIQDRLVDLAYRMTDVLVPRIEKLPK</sequence>
<dbReference type="Pfam" id="PF14088">
    <property type="entry name" value="DUF4268"/>
    <property type="match status" value="1"/>
</dbReference>
<dbReference type="InterPro" id="IPR004919">
    <property type="entry name" value="GmrSD_N"/>
</dbReference>
<name>A0A7S6ZV30_9GAMM</name>
<dbReference type="Pfam" id="PF03235">
    <property type="entry name" value="GmrSD_N"/>
    <property type="match status" value="1"/>
</dbReference>
<evidence type="ECO:0000256" key="1">
    <source>
        <dbReference type="SAM" id="MobiDB-lite"/>
    </source>
</evidence>
<feature type="domain" description="DUF4268" evidence="4">
    <location>
        <begin position="704"/>
        <end position="835"/>
    </location>
</feature>
<accession>A0A7S6ZV30</accession>
<dbReference type="Pfam" id="PF07510">
    <property type="entry name" value="GmrSD_C"/>
    <property type="match status" value="1"/>
</dbReference>
<evidence type="ECO:0000313" key="7">
    <source>
        <dbReference type="Proteomes" id="UP000593932"/>
    </source>
</evidence>
<keyword evidence="7" id="KW-1185">Reference proteome</keyword>
<feature type="domain" description="GmrSD restriction endonucleases C-terminal" evidence="3">
    <location>
        <begin position="421"/>
        <end position="552"/>
    </location>
</feature>
<feature type="domain" description="DUF4357" evidence="5">
    <location>
        <begin position="624"/>
        <end position="676"/>
    </location>
</feature>
<evidence type="ECO:0000259" key="5">
    <source>
        <dbReference type="Pfam" id="PF14267"/>
    </source>
</evidence>
<dbReference type="EMBL" id="CP063657">
    <property type="protein sequence ID" value="QOW21764.1"/>
    <property type="molecule type" value="Genomic_DNA"/>
</dbReference>
<proteinExistence type="predicted"/>
<dbReference type="Pfam" id="PF14267">
    <property type="entry name" value="DUF4357"/>
    <property type="match status" value="1"/>
</dbReference>
<reference evidence="6 7" key="1">
    <citation type="submission" date="2020-10" db="EMBL/GenBank/DDBJ databases">
        <title>complete genome sequencing of Lysobacter sp. H23M41.</title>
        <authorList>
            <person name="Bae J.-W."/>
            <person name="Lee S.-Y."/>
        </authorList>
    </citation>
    <scope>NUCLEOTIDE SEQUENCE [LARGE SCALE GENOMIC DNA]</scope>
    <source>
        <strain evidence="6 7">H23M41</strain>
    </source>
</reference>
<dbReference type="Proteomes" id="UP000593932">
    <property type="component" value="Chromosome"/>
</dbReference>
<dbReference type="InterPro" id="IPR025364">
    <property type="entry name" value="DUF4268"/>
</dbReference>
<evidence type="ECO:0000313" key="6">
    <source>
        <dbReference type="EMBL" id="QOW21764.1"/>
    </source>
</evidence>
<feature type="domain" description="GmrSD restriction endonucleases N-terminal" evidence="2">
    <location>
        <begin position="13"/>
        <end position="234"/>
    </location>
</feature>
<evidence type="ECO:0000259" key="2">
    <source>
        <dbReference type="Pfam" id="PF03235"/>
    </source>
</evidence>
<evidence type="ECO:0000259" key="3">
    <source>
        <dbReference type="Pfam" id="PF07510"/>
    </source>
</evidence>
<gene>
    <name evidence="6" type="ORF">INQ42_11110</name>
</gene>
<dbReference type="RefSeq" id="WP_194034322.1">
    <property type="nucleotide sequence ID" value="NZ_CP063657.1"/>
</dbReference>
<dbReference type="InterPro" id="IPR011089">
    <property type="entry name" value="GmrSD_C"/>
</dbReference>
<protein>
    <submittedName>
        <fullName evidence="6">DUF4268 domain-containing protein</fullName>
    </submittedName>
</protein>
<dbReference type="PANTHER" id="PTHR35149">
    <property type="entry name" value="SLL5132 PROTEIN"/>
    <property type="match status" value="1"/>
</dbReference>
<dbReference type="PANTHER" id="PTHR35149:SF2">
    <property type="entry name" value="DUF262 DOMAIN-CONTAINING PROTEIN"/>
    <property type="match status" value="1"/>
</dbReference>